<organism evidence="1 2">
    <name type="scientific">Eumeta variegata</name>
    <name type="common">Bagworm moth</name>
    <name type="synonym">Eumeta japonica</name>
    <dbReference type="NCBI Taxonomy" id="151549"/>
    <lineage>
        <taxon>Eukaryota</taxon>
        <taxon>Metazoa</taxon>
        <taxon>Ecdysozoa</taxon>
        <taxon>Arthropoda</taxon>
        <taxon>Hexapoda</taxon>
        <taxon>Insecta</taxon>
        <taxon>Pterygota</taxon>
        <taxon>Neoptera</taxon>
        <taxon>Endopterygota</taxon>
        <taxon>Lepidoptera</taxon>
        <taxon>Glossata</taxon>
        <taxon>Ditrysia</taxon>
        <taxon>Tineoidea</taxon>
        <taxon>Psychidae</taxon>
        <taxon>Oiketicinae</taxon>
        <taxon>Eumeta</taxon>
    </lineage>
</organism>
<comment type="caution">
    <text evidence="1">The sequence shown here is derived from an EMBL/GenBank/DDBJ whole genome shotgun (WGS) entry which is preliminary data.</text>
</comment>
<evidence type="ECO:0000313" key="2">
    <source>
        <dbReference type="Proteomes" id="UP000299102"/>
    </source>
</evidence>
<protein>
    <submittedName>
        <fullName evidence="1">Uncharacterized protein</fullName>
    </submittedName>
</protein>
<gene>
    <name evidence="1" type="ORF">EVAR_32845_1</name>
</gene>
<reference evidence="1 2" key="1">
    <citation type="journal article" date="2019" name="Commun. Biol.">
        <title>The bagworm genome reveals a unique fibroin gene that provides high tensile strength.</title>
        <authorList>
            <person name="Kono N."/>
            <person name="Nakamura H."/>
            <person name="Ohtoshi R."/>
            <person name="Tomita M."/>
            <person name="Numata K."/>
            <person name="Arakawa K."/>
        </authorList>
    </citation>
    <scope>NUCLEOTIDE SEQUENCE [LARGE SCALE GENOMIC DNA]</scope>
</reference>
<dbReference type="EMBL" id="BGZK01000524">
    <property type="protein sequence ID" value="GBP48443.1"/>
    <property type="molecule type" value="Genomic_DNA"/>
</dbReference>
<name>A0A4C1WBL6_EUMVA</name>
<sequence>MNRRNLTTRRNTAIAPSENNFNEKNPKYKIIDKSLGPLPNLLPYARSGIDLFYFTAELEEISFASVTRDDYTHAYLPEARIVNETKKRKDFYLLLSLHISLDLLTRNNRLMQALQLQALRVGNLQLELILPPLLLTTNDTAEDTNIAREASLEQPHCIWGGDKFLYREMERFKLDCGYEVRHLSRLVAERGETRIRYSESM</sequence>
<accession>A0A4C1WBL6</accession>
<keyword evidence="2" id="KW-1185">Reference proteome</keyword>
<dbReference type="AlphaFoldDB" id="A0A4C1WBL6"/>
<evidence type="ECO:0000313" key="1">
    <source>
        <dbReference type="EMBL" id="GBP48443.1"/>
    </source>
</evidence>
<proteinExistence type="predicted"/>
<dbReference type="Proteomes" id="UP000299102">
    <property type="component" value="Unassembled WGS sequence"/>
</dbReference>